<feature type="active site" description="Proton donor/acceptor" evidence="7">
    <location>
        <position position="186"/>
    </location>
</feature>
<dbReference type="SUPFAM" id="SSF53681">
    <property type="entry name" value="Aspartate/glutamate racemase"/>
    <property type="match status" value="2"/>
</dbReference>
<dbReference type="InterPro" id="IPR018187">
    <property type="entry name" value="Asp/Glu_racemase_AS_1"/>
</dbReference>
<dbReference type="FunFam" id="3.40.50.1860:FF:000001">
    <property type="entry name" value="Glutamate racemase"/>
    <property type="match status" value="1"/>
</dbReference>
<comment type="similarity">
    <text evidence="7">Belongs to the aspartate/glutamate racemases family.</text>
</comment>
<comment type="function">
    <text evidence="7">Provides the (R)-glutamate required for cell wall biosynthesis.</text>
</comment>
<evidence type="ECO:0000256" key="2">
    <source>
        <dbReference type="ARBA" id="ARBA00013090"/>
    </source>
</evidence>
<name>A0A6J4UTP4_9BACT</name>
<dbReference type="GO" id="GO:0009252">
    <property type="term" value="P:peptidoglycan biosynthetic process"/>
    <property type="evidence" value="ECO:0007669"/>
    <property type="project" value="UniProtKB-UniRule"/>
</dbReference>
<organism evidence="8">
    <name type="scientific">uncultured Thermomicrobiales bacterium</name>
    <dbReference type="NCBI Taxonomy" id="1645740"/>
    <lineage>
        <taxon>Bacteria</taxon>
        <taxon>Pseudomonadati</taxon>
        <taxon>Thermomicrobiota</taxon>
        <taxon>Thermomicrobia</taxon>
        <taxon>Thermomicrobiales</taxon>
        <taxon>environmental samples</taxon>
    </lineage>
</organism>
<dbReference type="PANTHER" id="PTHR21198">
    <property type="entry name" value="GLUTAMATE RACEMASE"/>
    <property type="match status" value="1"/>
</dbReference>
<sequence>MNGHSPIGVFDSGIGGLSVARELRALLPREDILYYADSAFCPYGVRPEAEIEGRVLAIAGWLVGRGAKAIVVACNTASSVALEAVRERYGGFCPIVGLEPAVRPAVAMTQTGKIAVLATPRTAAGERLARLVRLHAGATRVTTVAAPGLADLVEAGETDGDAVLALLDPLLRPLVAAGVDTLVLGCTHYPFVAGAIQSLIGPEVAIVESGEAVARRTRDVLALRGGLRSGTGLGALVLATSGDDVGVRRMAFRLLGTPVVAPPGATIQAPGMATDAGTANEAIPAAVC</sequence>
<dbReference type="InterPro" id="IPR033134">
    <property type="entry name" value="Asp/Glu_racemase_AS_2"/>
</dbReference>
<protein>
    <recommendedName>
        <fullName evidence="2 7">Glutamate racemase</fullName>
        <ecNumber evidence="2 7">5.1.1.3</ecNumber>
    </recommendedName>
</protein>
<accession>A0A6J4UTP4</accession>
<dbReference type="InterPro" id="IPR015942">
    <property type="entry name" value="Asp/Glu/hydantoin_racemase"/>
</dbReference>
<feature type="binding site" evidence="7">
    <location>
        <begin position="75"/>
        <end position="76"/>
    </location>
    <ligand>
        <name>substrate</name>
    </ligand>
</feature>
<evidence type="ECO:0000256" key="1">
    <source>
        <dbReference type="ARBA" id="ARBA00001602"/>
    </source>
</evidence>
<dbReference type="PANTHER" id="PTHR21198:SF2">
    <property type="entry name" value="GLUTAMATE RACEMASE"/>
    <property type="match status" value="1"/>
</dbReference>
<reference evidence="8" key="1">
    <citation type="submission" date="2020-02" db="EMBL/GenBank/DDBJ databases">
        <authorList>
            <person name="Meier V. D."/>
        </authorList>
    </citation>
    <scope>NUCLEOTIDE SEQUENCE</scope>
    <source>
        <strain evidence="8">AVDCRST_MAG73</strain>
    </source>
</reference>
<dbReference type="AlphaFoldDB" id="A0A6J4UTP4"/>
<dbReference type="Gene3D" id="3.40.50.1860">
    <property type="match status" value="2"/>
</dbReference>
<gene>
    <name evidence="7" type="primary">murI</name>
    <name evidence="8" type="ORF">AVDCRST_MAG73-3614</name>
</gene>
<dbReference type="EC" id="5.1.1.3" evidence="2 7"/>
<dbReference type="HAMAP" id="MF_00258">
    <property type="entry name" value="Glu_racemase"/>
    <property type="match status" value="1"/>
</dbReference>
<dbReference type="NCBIfam" id="TIGR00067">
    <property type="entry name" value="glut_race"/>
    <property type="match status" value="1"/>
</dbReference>
<keyword evidence="6 7" id="KW-0961">Cell wall biogenesis/degradation</keyword>
<dbReference type="UniPathway" id="UPA00219"/>
<dbReference type="GO" id="GO:0008360">
    <property type="term" value="P:regulation of cell shape"/>
    <property type="evidence" value="ECO:0007669"/>
    <property type="project" value="UniProtKB-KW"/>
</dbReference>
<dbReference type="InterPro" id="IPR004391">
    <property type="entry name" value="Glu_race"/>
</dbReference>
<feature type="binding site" evidence="7">
    <location>
        <begin position="187"/>
        <end position="188"/>
    </location>
    <ligand>
        <name>substrate</name>
    </ligand>
</feature>
<dbReference type="GO" id="GO:0008881">
    <property type="term" value="F:glutamate racemase activity"/>
    <property type="evidence" value="ECO:0007669"/>
    <property type="project" value="UniProtKB-UniRule"/>
</dbReference>
<dbReference type="Pfam" id="PF01177">
    <property type="entry name" value="Asp_Glu_race"/>
    <property type="match status" value="1"/>
</dbReference>
<comment type="catalytic activity">
    <reaction evidence="1 7">
        <text>L-glutamate = D-glutamate</text>
        <dbReference type="Rhea" id="RHEA:12813"/>
        <dbReference type="ChEBI" id="CHEBI:29985"/>
        <dbReference type="ChEBI" id="CHEBI:29986"/>
        <dbReference type="EC" id="5.1.1.3"/>
    </reaction>
</comment>
<keyword evidence="3 7" id="KW-0133">Cell shape</keyword>
<dbReference type="PROSITE" id="PS00923">
    <property type="entry name" value="ASP_GLU_RACEMASE_1"/>
    <property type="match status" value="1"/>
</dbReference>
<proteinExistence type="inferred from homology"/>
<evidence type="ECO:0000313" key="8">
    <source>
        <dbReference type="EMBL" id="CAA9559583.1"/>
    </source>
</evidence>
<evidence type="ECO:0000256" key="4">
    <source>
        <dbReference type="ARBA" id="ARBA00022984"/>
    </source>
</evidence>
<dbReference type="InterPro" id="IPR001920">
    <property type="entry name" value="Asp/Glu_race"/>
</dbReference>
<feature type="binding site" evidence="7">
    <location>
        <begin position="43"/>
        <end position="44"/>
    </location>
    <ligand>
        <name>substrate</name>
    </ligand>
</feature>
<dbReference type="GO" id="GO:0071555">
    <property type="term" value="P:cell wall organization"/>
    <property type="evidence" value="ECO:0007669"/>
    <property type="project" value="UniProtKB-KW"/>
</dbReference>
<comment type="pathway">
    <text evidence="7">Cell wall biogenesis; peptidoglycan biosynthesis.</text>
</comment>
<dbReference type="EMBL" id="CADCWE010000235">
    <property type="protein sequence ID" value="CAA9559583.1"/>
    <property type="molecule type" value="Genomic_DNA"/>
</dbReference>
<keyword evidence="5 7" id="KW-0413">Isomerase</keyword>
<feature type="binding site" evidence="7">
    <location>
        <begin position="11"/>
        <end position="12"/>
    </location>
    <ligand>
        <name>substrate</name>
    </ligand>
</feature>
<evidence type="ECO:0000256" key="3">
    <source>
        <dbReference type="ARBA" id="ARBA00022960"/>
    </source>
</evidence>
<dbReference type="PROSITE" id="PS00924">
    <property type="entry name" value="ASP_GLU_RACEMASE_2"/>
    <property type="match status" value="1"/>
</dbReference>
<feature type="active site" description="Proton donor/acceptor" evidence="7">
    <location>
        <position position="74"/>
    </location>
</feature>
<evidence type="ECO:0000256" key="5">
    <source>
        <dbReference type="ARBA" id="ARBA00023235"/>
    </source>
</evidence>
<keyword evidence="4 7" id="KW-0573">Peptidoglycan synthesis</keyword>
<evidence type="ECO:0000256" key="6">
    <source>
        <dbReference type="ARBA" id="ARBA00023316"/>
    </source>
</evidence>
<evidence type="ECO:0000256" key="7">
    <source>
        <dbReference type="HAMAP-Rule" id="MF_00258"/>
    </source>
</evidence>